<comment type="caution">
    <text evidence="2">The sequence shown here is derived from an EMBL/GenBank/DDBJ whole genome shotgun (WGS) entry which is preliminary data.</text>
</comment>
<evidence type="ECO:0000313" key="2">
    <source>
        <dbReference type="EMBL" id="CAG7641079.1"/>
    </source>
</evidence>
<dbReference type="RefSeq" id="WP_218093927.1">
    <property type="nucleotide sequence ID" value="NZ_CAJVAS010000021.1"/>
</dbReference>
<dbReference type="InterPro" id="IPR013022">
    <property type="entry name" value="Xyl_isomerase-like_TIM-brl"/>
</dbReference>
<dbReference type="EMBL" id="CAJVAS010000021">
    <property type="protein sequence ID" value="CAG7641079.1"/>
    <property type="molecule type" value="Genomic_DNA"/>
</dbReference>
<dbReference type="AlphaFoldDB" id="A0A916K6W9"/>
<organism evidence="2 3">
    <name type="scientific">Paenibacillus solanacearum</name>
    <dbReference type="NCBI Taxonomy" id="2048548"/>
    <lineage>
        <taxon>Bacteria</taxon>
        <taxon>Bacillati</taxon>
        <taxon>Bacillota</taxon>
        <taxon>Bacilli</taxon>
        <taxon>Bacillales</taxon>
        <taxon>Paenibacillaceae</taxon>
        <taxon>Paenibacillus</taxon>
    </lineage>
</organism>
<dbReference type="Pfam" id="PF01261">
    <property type="entry name" value="AP_endonuc_2"/>
    <property type="match status" value="1"/>
</dbReference>
<name>A0A916K6W9_9BACL</name>
<gene>
    <name evidence="2" type="ORF">PAESOLCIP111_04204</name>
</gene>
<keyword evidence="3" id="KW-1185">Reference proteome</keyword>
<evidence type="ECO:0000313" key="3">
    <source>
        <dbReference type="Proteomes" id="UP000693672"/>
    </source>
</evidence>
<proteinExistence type="predicted"/>
<dbReference type="Proteomes" id="UP000693672">
    <property type="component" value="Unassembled WGS sequence"/>
</dbReference>
<evidence type="ECO:0000259" key="1">
    <source>
        <dbReference type="Pfam" id="PF01261"/>
    </source>
</evidence>
<accession>A0A916K6W9</accession>
<reference evidence="2" key="1">
    <citation type="submission" date="2021-06" db="EMBL/GenBank/DDBJ databases">
        <authorList>
            <person name="Criscuolo A."/>
        </authorList>
    </citation>
    <scope>NUCLEOTIDE SEQUENCE</scope>
    <source>
        <strain evidence="2">CIP111600</strain>
    </source>
</reference>
<protein>
    <recommendedName>
        <fullName evidence="1">Xylose isomerase-like TIM barrel domain-containing protein</fullName>
    </recommendedName>
</protein>
<feature type="domain" description="Xylose isomerase-like TIM barrel" evidence="1">
    <location>
        <begin position="21"/>
        <end position="181"/>
    </location>
</feature>
<sequence length="266" mass="29832">MPQITLYKALWGMNGTPEEQFAQIAAAGCYQGIETGVPAKEDAARFQELLAQYNFSYIAMVYTRGDDHAASFEAQAEAAARLKPVLINSHSAKDSMPFEGQRQFFGHALAVERSLGIPVAHETHRGRAMFTPWSTAALLREFPELKITADFSHWCCVCESLLPDQQDNLKLAFERTYHIHARVGYAEGPQVPHPAAPEYAKELAVHEAWWKEIVKVRSAAGQQAITLTPEFGPPGYMHTLPFTKQPVSDLWDVCLWMANRAKHYTE</sequence>